<dbReference type="KEGG" id="ggr:HKW67_09810"/>
<dbReference type="Pfam" id="PF00069">
    <property type="entry name" value="Pkinase"/>
    <property type="match status" value="1"/>
</dbReference>
<evidence type="ECO:0000256" key="4">
    <source>
        <dbReference type="ARBA" id="ARBA00022741"/>
    </source>
</evidence>
<reference evidence="10 11" key="1">
    <citation type="submission" date="2020-05" db="EMBL/GenBank/DDBJ databases">
        <title>Complete genome sequence of Gemmatimonas greenlandica TET16.</title>
        <authorList>
            <person name="Zeng Y."/>
        </authorList>
    </citation>
    <scope>NUCLEOTIDE SEQUENCE [LARGE SCALE GENOMIC DNA]</scope>
    <source>
        <strain evidence="10 11">TET16</strain>
    </source>
</reference>
<dbReference type="InterPro" id="IPR000719">
    <property type="entry name" value="Prot_kinase_dom"/>
</dbReference>
<dbReference type="InterPro" id="IPR011009">
    <property type="entry name" value="Kinase-like_dom_sf"/>
</dbReference>
<keyword evidence="8" id="KW-0472">Membrane</keyword>
<feature type="domain" description="Protein kinase" evidence="9">
    <location>
        <begin position="15"/>
        <end position="282"/>
    </location>
</feature>
<dbReference type="InterPro" id="IPR008271">
    <property type="entry name" value="Ser/Thr_kinase_AS"/>
</dbReference>
<keyword evidence="5 10" id="KW-0418">Kinase</keyword>
<feature type="binding site" evidence="7">
    <location>
        <position position="44"/>
    </location>
    <ligand>
        <name>ATP</name>
        <dbReference type="ChEBI" id="CHEBI:30616"/>
    </ligand>
</feature>
<keyword evidence="4 7" id="KW-0547">Nucleotide-binding</keyword>
<evidence type="ECO:0000256" key="1">
    <source>
        <dbReference type="ARBA" id="ARBA00012513"/>
    </source>
</evidence>
<dbReference type="EC" id="2.7.11.1" evidence="1"/>
<keyword evidence="2" id="KW-0723">Serine/threonine-protein kinase</keyword>
<dbReference type="Gene3D" id="1.25.40.10">
    <property type="entry name" value="Tetratricopeptide repeat domain"/>
    <property type="match status" value="2"/>
</dbReference>
<dbReference type="PROSITE" id="PS00108">
    <property type="entry name" value="PROTEIN_KINASE_ST"/>
    <property type="match status" value="1"/>
</dbReference>
<dbReference type="InterPro" id="IPR017441">
    <property type="entry name" value="Protein_kinase_ATP_BS"/>
</dbReference>
<dbReference type="FunFam" id="1.10.510.10:FF:000021">
    <property type="entry name" value="Serine/threonine protein kinase"/>
    <property type="match status" value="1"/>
</dbReference>
<evidence type="ECO:0000313" key="10">
    <source>
        <dbReference type="EMBL" id="QJR35787.1"/>
    </source>
</evidence>
<gene>
    <name evidence="10" type="ORF">HKW67_09810</name>
</gene>
<keyword evidence="8" id="KW-0812">Transmembrane</keyword>
<feature type="transmembrane region" description="Helical" evidence="8">
    <location>
        <begin position="405"/>
        <end position="425"/>
    </location>
</feature>
<dbReference type="PANTHER" id="PTHR43289">
    <property type="entry name" value="MITOGEN-ACTIVATED PROTEIN KINASE KINASE KINASE 20-RELATED"/>
    <property type="match status" value="1"/>
</dbReference>
<protein>
    <recommendedName>
        <fullName evidence="1">non-specific serine/threonine protein kinase</fullName>
        <ecNumber evidence="1">2.7.11.1</ecNumber>
    </recommendedName>
</protein>
<evidence type="ECO:0000256" key="7">
    <source>
        <dbReference type="PROSITE-ProRule" id="PRU10141"/>
    </source>
</evidence>
<dbReference type="CDD" id="cd14014">
    <property type="entry name" value="STKc_PknB_like"/>
    <property type="match status" value="1"/>
</dbReference>
<feature type="transmembrane region" description="Helical" evidence="8">
    <location>
        <begin position="327"/>
        <end position="349"/>
    </location>
</feature>
<evidence type="ECO:0000259" key="9">
    <source>
        <dbReference type="PROSITE" id="PS50011"/>
    </source>
</evidence>
<feature type="transmembrane region" description="Helical" evidence="8">
    <location>
        <begin position="297"/>
        <end position="315"/>
    </location>
</feature>
<dbReference type="GO" id="GO:0005524">
    <property type="term" value="F:ATP binding"/>
    <property type="evidence" value="ECO:0007669"/>
    <property type="project" value="UniProtKB-UniRule"/>
</dbReference>
<sequence length="1064" mass="114354">MSTFDDLQVALGTGYRLDRELGGGGMSRVFLADDLALRRQVVLKVLPSELAGVVHLERFNRETLLLARLQHPHIVPVLNVGSLHGLPWFSMPYIEGESLRARIDRVPELPIADVVSVLRDVAKALAYAHERGIIHRDIKPDNILLTGDAATVADFGIAKAVSSARAETHGDALTQIGIAIGTPAYMSPEQAAGSDAIDQRSDLYALGCVAYEMLSGTAPFAGRPFQRQLVAQITETVPPISERRSGIPPALASLVMQCLAKDPALRPQEARDMVLALEQTDVRSGEIPQATSSVTSVWRAIVTWGAAVVVLGLVAKVATSSIGLPTWVFPATLLITALGLPLILVTGFVQRVARANATTITSATAYASSPSASASASDTAPTRLSRAALAASPHLTWARVEKGSIAVIGAFALMIAGFMGLRAMGVGPAGSLQASGAFADHERLVMTDFSVRGADTLLGRVASDAVRAGLVQSGALTLLTPTEIGEALTRMQRPRDSRLALDLMRDVATREGVRAIVDGELTAVGSSYILAVRLVTADSGRELASYRATAESPDRLIQMADELSRKLRARIGESLRVVNATPPLERVTTSSLEALRRYSAGVRAADVEGNTLRAAELFREAVAIDTLFAEGWRRLGLLLANMTAAPGAADSALSKAYQLRGRLTEIDAERVTASYFAAGTHADRVKAIQAFERVLALGDSSVLGNLAGRYESRREFARAEVLRRLVVQRDSGVLRLSALRSNLFLQGHWSGVDSIEAIVRRRFPKDNLNSAWARTRAQLSGDLPLYRRLVDSAVVEGDARDPVQTANRQMMLALTEGRLRDADRFRGVSLATYRAQGVPIDAFTASYMSLESTIDAGAPVSEALRDFEAARAGAPPTSRVAASLAAARVYAKLGMASRMKEALADFDRSVSDSTARKRYADSRMAIVTELAMAEGRWAQAVASARRADQEADGPATNCVECLSLELLRVFAEQGVADSALAQYDAYRRTPYGMRPRVGPDLTVPARTMLALARIYEARGDARNAAAAYRDYATRYERADADLQPSVRDARARMQALLPAESLRR</sequence>
<evidence type="ECO:0000256" key="5">
    <source>
        <dbReference type="ARBA" id="ARBA00022777"/>
    </source>
</evidence>
<dbReference type="RefSeq" id="WP_171225217.1">
    <property type="nucleotide sequence ID" value="NZ_CP053085.1"/>
</dbReference>
<proteinExistence type="predicted"/>
<keyword evidence="11" id="KW-1185">Reference proteome</keyword>
<evidence type="ECO:0000256" key="8">
    <source>
        <dbReference type="SAM" id="Phobius"/>
    </source>
</evidence>
<accession>A0A6M4IQM8</accession>
<name>A0A6M4IQM8_9BACT</name>
<dbReference type="InterPro" id="IPR011990">
    <property type="entry name" value="TPR-like_helical_dom_sf"/>
</dbReference>
<evidence type="ECO:0000256" key="2">
    <source>
        <dbReference type="ARBA" id="ARBA00022527"/>
    </source>
</evidence>
<dbReference type="PROSITE" id="PS00107">
    <property type="entry name" value="PROTEIN_KINASE_ATP"/>
    <property type="match status" value="1"/>
</dbReference>
<dbReference type="AlphaFoldDB" id="A0A6M4IQM8"/>
<dbReference type="Gene3D" id="1.10.510.10">
    <property type="entry name" value="Transferase(Phosphotransferase) domain 1"/>
    <property type="match status" value="1"/>
</dbReference>
<dbReference type="GO" id="GO:0004674">
    <property type="term" value="F:protein serine/threonine kinase activity"/>
    <property type="evidence" value="ECO:0007669"/>
    <property type="project" value="UniProtKB-KW"/>
</dbReference>
<evidence type="ECO:0000256" key="3">
    <source>
        <dbReference type="ARBA" id="ARBA00022679"/>
    </source>
</evidence>
<dbReference type="PROSITE" id="PS50011">
    <property type="entry name" value="PROTEIN_KINASE_DOM"/>
    <property type="match status" value="1"/>
</dbReference>
<dbReference type="EMBL" id="CP053085">
    <property type="protein sequence ID" value="QJR35787.1"/>
    <property type="molecule type" value="Genomic_DNA"/>
</dbReference>
<evidence type="ECO:0000256" key="6">
    <source>
        <dbReference type="ARBA" id="ARBA00022840"/>
    </source>
</evidence>
<dbReference type="SUPFAM" id="SSF56112">
    <property type="entry name" value="Protein kinase-like (PK-like)"/>
    <property type="match status" value="1"/>
</dbReference>
<organism evidence="10 11">
    <name type="scientific">Gemmatimonas groenlandica</name>
    <dbReference type="NCBI Taxonomy" id="2732249"/>
    <lineage>
        <taxon>Bacteria</taxon>
        <taxon>Pseudomonadati</taxon>
        <taxon>Gemmatimonadota</taxon>
        <taxon>Gemmatimonadia</taxon>
        <taxon>Gemmatimonadales</taxon>
        <taxon>Gemmatimonadaceae</taxon>
        <taxon>Gemmatimonas</taxon>
    </lineage>
</organism>
<dbReference type="Gene3D" id="3.30.200.20">
    <property type="entry name" value="Phosphorylase Kinase, domain 1"/>
    <property type="match status" value="1"/>
</dbReference>
<dbReference type="SMART" id="SM00220">
    <property type="entry name" value="S_TKc"/>
    <property type="match status" value="1"/>
</dbReference>
<keyword evidence="6 7" id="KW-0067">ATP-binding</keyword>
<dbReference type="PANTHER" id="PTHR43289:SF6">
    <property type="entry name" value="SERINE_THREONINE-PROTEIN KINASE NEKL-3"/>
    <property type="match status" value="1"/>
</dbReference>
<evidence type="ECO:0000313" key="11">
    <source>
        <dbReference type="Proteomes" id="UP000500938"/>
    </source>
</evidence>
<keyword evidence="3" id="KW-0808">Transferase</keyword>
<dbReference type="Proteomes" id="UP000500938">
    <property type="component" value="Chromosome"/>
</dbReference>
<keyword evidence="8" id="KW-1133">Transmembrane helix</keyword>